<evidence type="ECO:0000313" key="5">
    <source>
        <dbReference type="Proteomes" id="UP001580407"/>
    </source>
</evidence>
<dbReference type="InterPro" id="IPR029044">
    <property type="entry name" value="Nucleotide-diphossugar_trans"/>
</dbReference>
<evidence type="ECO:0000256" key="3">
    <source>
        <dbReference type="ARBA" id="ARBA00022679"/>
    </source>
</evidence>
<dbReference type="Gene3D" id="3.90.550.10">
    <property type="entry name" value="Spore Coat Polysaccharide Biosynthesis Protein SpsA, Chain A"/>
    <property type="match status" value="1"/>
</dbReference>
<keyword evidence="5" id="KW-1185">Reference proteome</keyword>
<evidence type="ECO:0000256" key="2">
    <source>
        <dbReference type="ARBA" id="ARBA00022676"/>
    </source>
</evidence>
<protein>
    <recommendedName>
        <fullName evidence="6">Glycosyl transferase family 2</fullName>
    </recommendedName>
</protein>
<proteinExistence type="inferred from homology"/>
<accession>A0ABV5BGX1</accession>
<dbReference type="SUPFAM" id="SSF53448">
    <property type="entry name" value="Nucleotide-diphospho-sugar transferases"/>
    <property type="match status" value="1"/>
</dbReference>
<gene>
    <name evidence="4" type="ORF">ACE3NQ_29060</name>
</gene>
<organism evidence="4 5">
    <name type="scientific">Paenibacillus terreus</name>
    <dbReference type="NCBI Taxonomy" id="1387834"/>
    <lineage>
        <taxon>Bacteria</taxon>
        <taxon>Bacillati</taxon>
        <taxon>Bacillota</taxon>
        <taxon>Bacilli</taxon>
        <taxon>Bacillales</taxon>
        <taxon>Paenibacillaceae</taxon>
        <taxon>Paenibacillus</taxon>
    </lineage>
</organism>
<dbReference type="EMBL" id="JBHILM010000053">
    <property type="protein sequence ID" value="MFB5684966.1"/>
    <property type="molecule type" value="Genomic_DNA"/>
</dbReference>
<sequence length="269" mass="31203">MSREFITIAILAKDKAHALPLYLNMIEQQTYPSSSINLYIRTNNNNDETAEVLKAWAARVKDLYHEVYFDDSDVEEPVQDYSPHEWNSLKFKVLGRLRQESVQWALDRGTHYFVADCDNFIAPDTVESLFETGMPVIGPFLRNADALESTYSNYHHKADANGYLEVNTQYYDVFSGQVRGLIQVDVIHCTYFIRQEVLEYVQYDDDSYRYEYVIFSDGLRKAGIPQYIDNRRCYGAITFVDTAQDFAEKNVEQHFYHLAGLPEKVDTSS</sequence>
<dbReference type="Proteomes" id="UP001580407">
    <property type="component" value="Unassembled WGS sequence"/>
</dbReference>
<name>A0ABV5BGX1_9BACL</name>
<dbReference type="InterPro" id="IPR050757">
    <property type="entry name" value="Collagen_mod_GT25"/>
</dbReference>
<comment type="similarity">
    <text evidence="1">Belongs to the glycosyltransferase 25 family.</text>
</comment>
<keyword evidence="2" id="KW-0328">Glycosyltransferase</keyword>
<comment type="caution">
    <text evidence="4">The sequence shown here is derived from an EMBL/GenBank/DDBJ whole genome shotgun (WGS) entry which is preliminary data.</text>
</comment>
<dbReference type="PANTHER" id="PTHR10730:SF53">
    <property type="entry name" value="GLYCOSYLTRANSFERASE 25 FAMILY MEMBER"/>
    <property type="match status" value="1"/>
</dbReference>
<dbReference type="RefSeq" id="WP_375528630.1">
    <property type="nucleotide sequence ID" value="NZ_JBHILM010000053.1"/>
</dbReference>
<evidence type="ECO:0000256" key="1">
    <source>
        <dbReference type="ARBA" id="ARBA00006721"/>
    </source>
</evidence>
<reference evidence="4 5" key="1">
    <citation type="submission" date="2024-09" db="EMBL/GenBank/DDBJ databases">
        <authorList>
            <person name="Ruan L."/>
        </authorList>
    </citation>
    <scope>NUCLEOTIDE SEQUENCE [LARGE SCALE GENOMIC DNA]</scope>
    <source>
        <strain evidence="4 5">D33</strain>
    </source>
</reference>
<evidence type="ECO:0008006" key="6">
    <source>
        <dbReference type="Google" id="ProtNLM"/>
    </source>
</evidence>
<dbReference type="PANTHER" id="PTHR10730">
    <property type="entry name" value="PROCOLLAGEN-LYSINE,2-OXOGLUTARATE 5-DIOXYGENASE/GLYCOSYLTRANSFERASE 25 FAMILY MEMBER"/>
    <property type="match status" value="1"/>
</dbReference>
<evidence type="ECO:0000313" key="4">
    <source>
        <dbReference type="EMBL" id="MFB5684966.1"/>
    </source>
</evidence>
<keyword evidence="3" id="KW-0808">Transferase</keyword>